<sequence length="133" mass="13487">MIGGTGSCAPSSPVRQKGLGSGLGASGEQGARSGEQASDQLPWPDPPLVSGVCNDLPAWDSKLICSGRAPWALIGAGMQLMGQDPPSASVVAPQVKHLYCVSPPAPKQDDAMTKLARDGLTAFTALAAVLSHP</sequence>
<gene>
    <name evidence="2" type="ORF">FRX48_09571</name>
</gene>
<name>A0A5M8PBF9_9LECA</name>
<reference evidence="2 3" key="1">
    <citation type="submission" date="2019-09" db="EMBL/GenBank/DDBJ databases">
        <title>The hologenome of the rock-dwelling lichen Lasallia pustulata.</title>
        <authorList>
            <person name="Greshake Tzovaras B."/>
            <person name="Segers F."/>
            <person name="Bicker A."/>
            <person name="Dal Grande F."/>
            <person name="Otte J."/>
            <person name="Hankeln T."/>
            <person name="Schmitt I."/>
            <person name="Ebersberger I."/>
        </authorList>
    </citation>
    <scope>NUCLEOTIDE SEQUENCE [LARGE SCALE GENOMIC DNA]</scope>
    <source>
        <strain evidence="2">A1-1</strain>
    </source>
</reference>
<evidence type="ECO:0000313" key="3">
    <source>
        <dbReference type="Proteomes" id="UP000324767"/>
    </source>
</evidence>
<evidence type="ECO:0000256" key="1">
    <source>
        <dbReference type="SAM" id="MobiDB-lite"/>
    </source>
</evidence>
<comment type="caution">
    <text evidence="2">The sequence shown here is derived from an EMBL/GenBank/DDBJ whole genome shotgun (WGS) entry which is preliminary data.</text>
</comment>
<evidence type="ECO:0000313" key="2">
    <source>
        <dbReference type="EMBL" id="KAA6406639.1"/>
    </source>
</evidence>
<dbReference type="EMBL" id="VXIT01000024">
    <property type="protein sequence ID" value="KAA6406639.1"/>
    <property type="molecule type" value="Genomic_DNA"/>
</dbReference>
<protein>
    <submittedName>
        <fullName evidence="2">Uncharacterized protein</fullName>
    </submittedName>
</protein>
<organism evidence="2 3">
    <name type="scientific">Lasallia pustulata</name>
    <dbReference type="NCBI Taxonomy" id="136370"/>
    <lineage>
        <taxon>Eukaryota</taxon>
        <taxon>Fungi</taxon>
        <taxon>Dikarya</taxon>
        <taxon>Ascomycota</taxon>
        <taxon>Pezizomycotina</taxon>
        <taxon>Lecanoromycetes</taxon>
        <taxon>OSLEUM clade</taxon>
        <taxon>Umbilicariomycetidae</taxon>
        <taxon>Umbilicariales</taxon>
        <taxon>Umbilicariaceae</taxon>
        <taxon>Lasallia</taxon>
    </lineage>
</organism>
<proteinExistence type="predicted"/>
<accession>A0A5M8PBF9</accession>
<feature type="region of interest" description="Disordered" evidence="1">
    <location>
        <begin position="1"/>
        <end position="46"/>
    </location>
</feature>
<dbReference type="AlphaFoldDB" id="A0A5M8PBF9"/>
<dbReference type="Proteomes" id="UP000324767">
    <property type="component" value="Unassembled WGS sequence"/>
</dbReference>